<dbReference type="InterPro" id="IPR029787">
    <property type="entry name" value="Nucleotide_cyclase"/>
</dbReference>
<keyword evidence="1" id="KW-0812">Transmembrane</keyword>
<sequence length="541" mass="59646">MTTRGDALRNTPGHLCVRGLPGFVVALLALFFCLIADAHAEAVPETDTVRRVGITSFRDKSVTIREWQPTMDYLSSRMPGTHFVAVPLTLPEFEIALAQGELDFVLTNPQHYIIMETRFGVSRLATLVKRENDVTVNRFGGVIFTRSDRPDIQRLEDLRGKRIAAVDRTSFAAFLLQYDLARQVGLDLDKDTHLEFLGFPQDNCVMAVLEGRADAGFARSGVLEAMAREGSIQLSRLRVIEPTPHRDFPFLVSTGLYPEWPLAAAPHVPIDVANQVAATLLMMPPDHPAARSARYYRWSTPLEYQQVQAVMRRHHIYPYDKSEPINLADVLRQYLLPVAIGLALMVLGLAILYVRTHQLNVALKASRLKLSDMAHQDALTGLPNRNLLEDRLTQALAQADRANSKVAICLADLDGFKPINDKLGHKAGDDVLQDIAHNLKATVRAGDTVARWGGDEFVLLITGITDIDQIDETMRRVLAAVARSNTHSGGLPVSASIGVSIFPTDAQAPQTLFKNADAAMYEAKKRGGNCHVLHAPEPVPA</sequence>
<dbReference type="Proteomes" id="UP001157167">
    <property type="component" value="Unassembled WGS sequence"/>
</dbReference>
<dbReference type="EMBL" id="BSPX01000001">
    <property type="protein sequence ID" value="GLT20574.1"/>
    <property type="molecule type" value="Genomic_DNA"/>
</dbReference>
<keyword evidence="1" id="KW-1133">Transmembrane helix</keyword>
<comment type="caution">
    <text evidence="3">The sequence shown here is derived from an EMBL/GenBank/DDBJ whole genome shotgun (WGS) entry which is preliminary data.</text>
</comment>
<evidence type="ECO:0000313" key="4">
    <source>
        <dbReference type="Proteomes" id="UP001157167"/>
    </source>
</evidence>
<reference evidence="4" key="1">
    <citation type="journal article" date="2019" name="Int. J. Syst. Evol. Microbiol.">
        <title>The Global Catalogue of Microorganisms (GCM) 10K type strain sequencing project: providing services to taxonomists for standard genome sequencing and annotation.</title>
        <authorList>
            <consortium name="The Broad Institute Genomics Platform"/>
            <consortium name="The Broad Institute Genome Sequencing Center for Infectious Disease"/>
            <person name="Wu L."/>
            <person name="Ma J."/>
        </authorList>
    </citation>
    <scope>NUCLEOTIDE SEQUENCE [LARGE SCALE GENOMIC DNA]</scope>
    <source>
        <strain evidence="4">NBRC 102407</strain>
    </source>
</reference>
<dbReference type="Pfam" id="PF12974">
    <property type="entry name" value="Phosphonate-bd"/>
    <property type="match status" value="1"/>
</dbReference>
<dbReference type="PANTHER" id="PTHR46663:SF2">
    <property type="entry name" value="GGDEF DOMAIN-CONTAINING PROTEIN"/>
    <property type="match status" value="1"/>
</dbReference>
<evidence type="ECO:0000259" key="2">
    <source>
        <dbReference type="PROSITE" id="PS50887"/>
    </source>
</evidence>
<feature type="domain" description="GGDEF" evidence="2">
    <location>
        <begin position="404"/>
        <end position="536"/>
    </location>
</feature>
<dbReference type="InterPro" id="IPR052163">
    <property type="entry name" value="DGC-Regulatory_Protein"/>
</dbReference>
<evidence type="ECO:0000313" key="3">
    <source>
        <dbReference type="EMBL" id="GLT20574.1"/>
    </source>
</evidence>
<dbReference type="CDD" id="cd01949">
    <property type="entry name" value="GGDEF"/>
    <property type="match status" value="1"/>
</dbReference>
<dbReference type="Gene3D" id="3.30.70.270">
    <property type="match status" value="1"/>
</dbReference>
<name>A0ABQ6F5P1_9RHOO</name>
<evidence type="ECO:0000256" key="1">
    <source>
        <dbReference type="SAM" id="Phobius"/>
    </source>
</evidence>
<dbReference type="SMART" id="SM00267">
    <property type="entry name" value="GGDEF"/>
    <property type="match status" value="1"/>
</dbReference>
<dbReference type="InterPro" id="IPR043128">
    <property type="entry name" value="Rev_trsase/Diguanyl_cyclase"/>
</dbReference>
<proteinExistence type="predicted"/>
<dbReference type="Pfam" id="PF00990">
    <property type="entry name" value="GGDEF"/>
    <property type="match status" value="1"/>
</dbReference>
<keyword evidence="1" id="KW-0472">Membrane</keyword>
<dbReference type="SUPFAM" id="SSF53850">
    <property type="entry name" value="Periplasmic binding protein-like II"/>
    <property type="match status" value="1"/>
</dbReference>
<feature type="transmembrane region" description="Helical" evidence="1">
    <location>
        <begin position="334"/>
        <end position="354"/>
    </location>
</feature>
<dbReference type="SUPFAM" id="SSF55073">
    <property type="entry name" value="Nucleotide cyclase"/>
    <property type="match status" value="1"/>
</dbReference>
<dbReference type="PROSITE" id="PS50887">
    <property type="entry name" value="GGDEF"/>
    <property type="match status" value="1"/>
</dbReference>
<dbReference type="InterPro" id="IPR000160">
    <property type="entry name" value="GGDEF_dom"/>
</dbReference>
<dbReference type="NCBIfam" id="TIGR00254">
    <property type="entry name" value="GGDEF"/>
    <property type="match status" value="1"/>
</dbReference>
<gene>
    <name evidence="3" type="ORF">GCM10007933_00250</name>
</gene>
<keyword evidence="4" id="KW-1185">Reference proteome</keyword>
<protein>
    <recommendedName>
        <fullName evidence="2">GGDEF domain-containing protein</fullName>
    </recommendedName>
</protein>
<accession>A0ABQ6F5P1</accession>
<dbReference type="PANTHER" id="PTHR46663">
    <property type="entry name" value="DIGUANYLATE CYCLASE DGCT-RELATED"/>
    <property type="match status" value="1"/>
</dbReference>
<organism evidence="3 4">
    <name type="scientific">Zoogloea oryzae</name>
    <dbReference type="NCBI Taxonomy" id="310767"/>
    <lineage>
        <taxon>Bacteria</taxon>
        <taxon>Pseudomonadati</taxon>
        <taxon>Pseudomonadota</taxon>
        <taxon>Betaproteobacteria</taxon>
        <taxon>Rhodocyclales</taxon>
        <taxon>Zoogloeaceae</taxon>
        <taxon>Zoogloea</taxon>
    </lineage>
</organism>
<dbReference type="Gene3D" id="3.40.190.10">
    <property type="entry name" value="Periplasmic binding protein-like II"/>
    <property type="match status" value="2"/>
</dbReference>